<dbReference type="Proteomes" id="UP000242301">
    <property type="component" value="Unassembled WGS sequence"/>
</dbReference>
<feature type="transmembrane region" description="Helical" evidence="9">
    <location>
        <begin position="56"/>
        <end position="79"/>
    </location>
</feature>
<keyword evidence="12" id="KW-1185">Reference proteome</keyword>
<dbReference type="NCBIfam" id="TIGR00546">
    <property type="entry name" value="lnt"/>
    <property type="match status" value="1"/>
</dbReference>
<feature type="transmembrane region" description="Helical" evidence="9">
    <location>
        <begin position="192"/>
        <end position="213"/>
    </location>
</feature>
<organism evidence="11 12">
    <name type="scientific">Candidatus Providencia siddallii</name>
    <dbReference type="NCBI Taxonomy" id="1715285"/>
    <lineage>
        <taxon>Bacteria</taxon>
        <taxon>Pseudomonadati</taxon>
        <taxon>Pseudomonadota</taxon>
        <taxon>Gammaproteobacteria</taxon>
        <taxon>Enterobacterales</taxon>
        <taxon>Morganellaceae</taxon>
        <taxon>Providencia</taxon>
    </lineage>
</organism>
<dbReference type="PANTHER" id="PTHR38686">
    <property type="entry name" value="APOLIPOPROTEIN N-ACYLTRANSFERASE"/>
    <property type="match status" value="1"/>
</dbReference>
<proteinExistence type="inferred from homology"/>
<dbReference type="EC" id="2.3.1.269" evidence="9"/>
<evidence type="ECO:0000256" key="1">
    <source>
        <dbReference type="ARBA" id="ARBA00004651"/>
    </source>
</evidence>
<dbReference type="HAMAP" id="MF_01148">
    <property type="entry name" value="Lnt"/>
    <property type="match status" value="1"/>
</dbReference>
<comment type="similarity">
    <text evidence="2 9">Belongs to the CN hydrolase family. Apolipoprotein N-acyltransferase subfamily.</text>
</comment>
<dbReference type="Pfam" id="PF00795">
    <property type="entry name" value="CN_hydrolase"/>
    <property type="match status" value="1"/>
</dbReference>
<accession>A0A0M6W9J0</accession>
<feature type="transmembrane region" description="Helical" evidence="9">
    <location>
        <begin position="163"/>
        <end position="185"/>
    </location>
</feature>
<dbReference type="CDD" id="cd07571">
    <property type="entry name" value="ALP_N-acyl_transferase"/>
    <property type="match status" value="1"/>
</dbReference>
<name>A0A0M6W9J0_9GAMM</name>
<dbReference type="PROSITE" id="PS50263">
    <property type="entry name" value="CN_HYDROLASE"/>
    <property type="match status" value="1"/>
</dbReference>
<evidence type="ECO:0000259" key="10">
    <source>
        <dbReference type="PROSITE" id="PS50263"/>
    </source>
</evidence>
<evidence type="ECO:0000256" key="8">
    <source>
        <dbReference type="ARBA" id="ARBA00023315"/>
    </source>
</evidence>
<feature type="transmembrane region" description="Helical" evidence="9">
    <location>
        <begin position="124"/>
        <end position="143"/>
    </location>
</feature>
<evidence type="ECO:0000313" key="11">
    <source>
        <dbReference type="EMBL" id="CRK85977.1"/>
    </source>
</evidence>
<evidence type="ECO:0000256" key="2">
    <source>
        <dbReference type="ARBA" id="ARBA00010065"/>
    </source>
</evidence>
<feature type="transmembrane region" description="Helical" evidence="9">
    <location>
        <begin position="482"/>
        <end position="504"/>
    </location>
</feature>
<keyword evidence="3 9" id="KW-1003">Cell membrane</keyword>
<reference evidence="12" key="1">
    <citation type="submission" date="2015-05" db="EMBL/GenBank/DDBJ databases">
        <authorList>
            <person name="Manzano-Marin A."/>
        </authorList>
    </citation>
    <scope>NUCLEOTIDE SEQUENCE [LARGE SCALE GENOMIC DNA]</scope>
    <source>
        <strain evidence="12">officinalis</strain>
    </source>
</reference>
<keyword evidence="6 9" id="KW-1133">Transmembrane helix</keyword>
<evidence type="ECO:0000256" key="3">
    <source>
        <dbReference type="ARBA" id="ARBA00022475"/>
    </source>
</evidence>
<feature type="domain" description="CN hydrolase" evidence="10">
    <location>
        <begin position="227"/>
        <end position="475"/>
    </location>
</feature>
<feature type="transmembrane region" description="Helical" evidence="9">
    <location>
        <begin position="85"/>
        <end position="103"/>
    </location>
</feature>
<dbReference type="STRING" id="1715285.SOFFGTOCOR_0578"/>
<dbReference type="UniPathway" id="UPA00666"/>
<dbReference type="PANTHER" id="PTHR38686:SF1">
    <property type="entry name" value="APOLIPOPROTEIN N-ACYLTRANSFERASE"/>
    <property type="match status" value="1"/>
</dbReference>
<keyword evidence="7 9" id="KW-0472">Membrane</keyword>
<feature type="transmembrane region" description="Helical" evidence="9">
    <location>
        <begin position="33"/>
        <end position="49"/>
    </location>
</feature>
<dbReference type="EMBL" id="CVRF01000003">
    <property type="protein sequence ID" value="CRK85977.1"/>
    <property type="molecule type" value="Genomic_DNA"/>
</dbReference>
<keyword evidence="4 9" id="KW-0808">Transferase</keyword>
<dbReference type="Gene3D" id="3.60.110.10">
    <property type="entry name" value="Carbon-nitrogen hydrolase"/>
    <property type="match status" value="1"/>
</dbReference>
<dbReference type="GO" id="GO:0005886">
    <property type="term" value="C:plasma membrane"/>
    <property type="evidence" value="ECO:0007669"/>
    <property type="project" value="UniProtKB-SubCell"/>
</dbReference>
<evidence type="ECO:0000256" key="4">
    <source>
        <dbReference type="ARBA" id="ARBA00022679"/>
    </source>
</evidence>
<dbReference type="AlphaFoldDB" id="A0A0M6W9J0"/>
<dbReference type="InterPro" id="IPR003010">
    <property type="entry name" value="C-N_Hydrolase"/>
</dbReference>
<evidence type="ECO:0000256" key="7">
    <source>
        <dbReference type="ARBA" id="ARBA00023136"/>
    </source>
</evidence>
<comment type="catalytic activity">
    <reaction evidence="9">
        <text>N-terminal S-1,2-diacyl-sn-glyceryl-L-cysteinyl-[lipoprotein] + a glycerophospholipid = N-acyl-S-1,2-diacyl-sn-glyceryl-L-cysteinyl-[lipoprotein] + a 2-acyl-sn-glycero-3-phospholipid + H(+)</text>
        <dbReference type="Rhea" id="RHEA:48228"/>
        <dbReference type="Rhea" id="RHEA-COMP:14681"/>
        <dbReference type="Rhea" id="RHEA-COMP:14684"/>
        <dbReference type="ChEBI" id="CHEBI:15378"/>
        <dbReference type="ChEBI" id="CHEBI:136912"/>
        <dbReference type="ChEBI" id="CHEBI:140656"/>
        <dbReference type="ChEBI" id="CHEBI:140657"/>
        <dbReference type="ChEBI" id="CHEBI:140660"/>
        <dbReference type="EC" id="2.3.1.269"/>
    </reaction>
</comment>
<comment type="subcellular location">
    <subcellularLocation>
        <location evidence="1 9">Cell membrane</location>
        <topology evidence="1 9">Multi-pass membrane protein</topology>
    </subcellularLocation>
</comment>
<dbReference type="GO" id="GO:0042158">
    <property type="term" value="P:lipoprotein biosynthetic process"/>
    <property type="evidence" value="ECO:0007669"/>
    <property type="project" value="UniProtKB-UniRule"/>
</dbReference>
<dbReference type="InterPro" id="IPR004563">
    <property type="entry name" value="Apolipo_AcylTrfase"/>
</dbReference>
<protein>
    <recommendedName>
        <fullName evidence="9">Apolipoprotein N-acyltransferase</fullName>
        <shortName evidence="9">ALP N-acyltransferase</shortName>
        <ecNumber evidence="9">2.3.1.269</ecNumber>
    </recommendedName>
</protein>
<sequence length="507" mass="58287">MKLAFIYQNNLACVFLSLISGSIGILSFSPFDFWPASIFSISLLNLLILKKNIKQSFIISFAWGLGFFGIGINWVYISIAMFGDMIWIINIFIVILLISYLSLYPGIFGSALSYFTPNTNTWRLIFFAPALWQFIEFLRSFILTGFPWLQFGYTQINGPLKSLAPIFGVEMITFFLFNISGLFLLSIIRRNIFVLIYTIILLFAQPLLGYIKWIKPVKNNKIQVTLVQGNIQQSTKWESNYLEEIKKIYLTLSKPYIGKSALIIWPESAIPSAEINNQYWLQNINRILKNSNTNLITGIIDLRKINKNYKLFNSIIVLGNDLHYRYNTKNRYDKYHLVPFGEYVPLEKILKHISPFFNLPIPGFNRGDYKQKQLIVGNTHISAAICYEIILGTQIRDNFKSNSEYLLAVSNDAWFGKTIGPWQHLQMARMRSLELGRPLLYATNNGITAIVQTDGSIKNILPQFKASVLTTEVTTSKGVTPYVFWGNIPMWITVFLFALIGFIFNRR</sequence>
<keyword evidence="5 9" id="KW-0812">Transmembrane</keyword>
<dbReference type="InterPro" id="IPR045378">
    <property type="entry name" value="LNT_N"/>
</dbReference>
<feature type="transmembrane region" description="Helical" evidence="9">
    <location>
        <begin position="7"/>
        <end position="27"/>
    </location>
</feature>
<dbReference type="SUPFAM" id="SSF56317">
    <property type="entry name" value="Carbon-nitrogen hydrolase"/>
    <property type="match status" value="1"/>
</dbReference>
<evidence type="ECO:0000256" key="9">
    <source>
        <dbReference type="HAMAP-Rule" id="MF_01148"/>
    </source>
</evidence>
<evidence type="ECO:0000313" key="12">
    <source>
        <dbReference type="Proteomes" id="UP000242301"/>
    </source>
</evidence>
<evidence type="ECO:0000256" key="5">
    <source>
        <dbReference type="ARBA" id="ARBA00022692"/>
    </source>
</evidence>
<comment type="pathway">
    <text evidence="9">Protein modification; lipoprotein biosynthesis (N-acyl transfer).</text>
</comment>
<evidence type="ECO:0000256" key="6">
    <source>
        <dbReference type="ARBA" id="ARBA00022989"/>
    </source>
</evidence>
<keyword evidence="11" id="KW-0449">Lipoprotein</keyword>
<dbReference type="Pfam" id="PF20154">
    <property type="entry name" value="LNT_N"/>
    <property type="match status" value="1"/>
</dbReference>
<comment type="function">
    <text evidence="9">Catalyzes the phospholipid dependent N-acylation of the N-terminal cysteine of apolipoprotein, the last step in lipoprotein maturation.</text>
</comment>
<dbReference type="GO" id="GO:0016410">
    <property type="term" value="F:N-acyltransferase activity"/>
    <property type="evidence" value="ECO:0007669"/>
    <property type="project" value="UniProtKB-UniRule"/>
</dbReference>
<gene>
    <name evidence="9 11" type="primary">lnt</name>
    <name evidence="11" type="ORF">SOFFGTOCOR_0578</name>
</gene>
<dbReference type="InterPro" id="IPR036526">
    <property type="entry name" value="C-N_Hydrolase_sf"/>
</dbReference>
<keyword evidence="8 9" id="KW-0012">Acyltransferase</keyword>